<dbReference type="PANTHER" id="PTHR45785">
    <property type="entry name" value="COMPLEMENT FACTOR H-RELATED"/>
    <property type="match status" value="1"/>
</dbReference>
<keyword evidence="8" id="KW-1185">Reference proteome</keyword>
<feature type="disulfide bond" evidence="5">
    <location>
        <begin position="18"/>
        <end position="61"/>
    </location>
</feature>
<dbReference type="InterPro" id="IPR000436">
    <property type="entry name" value="Sushi_SCR_CCP_dom"/>
</dbReference>
<evidence type="ECO:0000259" key="6">
    <source>
        <dbReference type="PROSITE" id="PS50923"/>
    </source>
</evidence>
<dbReference type="SUPFAM" id="SSF57535">
    <property type="entry name" value="Complement control module/SCR domain"/>
    <property type="match status" value="2"/>
</dbReference>
<dbReference type="CDD" id="cd00033">
    <property type="entry name" value="CCP"/>
    <property type="match status" value="2"/>
</dbReference>
<dbReference type="AlphaFoldDB" id="A0A3B4ARV7"/>
<dbReference type="InterPro" id="IPR035976">
    <property type="entry name" value="Sushi/SCR/CCP_sf"/>
</dbReference>
<proteinExistence type="predicted"/>
<accession>A0A3B4ARV7</accession>
<evidence type="ECO:0000313" key="8">
    <source>
        <dbReference type="Proteomes" id="UP000261520"/>
    </source>
</evidence>
<keyword evidence="2 5" id="KW-0768">Sushi</keyword>
<reference evidence="7" key="2">
    <citation type="submission" date="2025-09" db="UniProtKB">
        <authorList>
            <consortium name="Ensembl"/>
        </authorList>
    </citation>
    <scope>IDENTIFICATION</scope>
</reference>
<comment type="subcellular location">
    <subcellularLocation>
        <location evidence="1">Virion</location>
    </subcellularLocation>
</comment>
<dbReference type="InterPro" id="IPR051503">
    <property type="entry name" value="ComplSys_Reg/VirEntry_Med"/>
</dbReference>
<sequence length="158" mass="17524">YICTEHGWRDSFPVLLGCTPPPPVTNGYVLQNTTLMYGNGQIATYQCNSRYKLSGGSFKICNNGQWTGDVQCIDTTPTGSCGPPPFLENGDFIVYSHNSQIKYQCHSMYTMEGEPYKTCLNGEWTGEIKCLSKTCVHSPISGIVIYKSCDFFPVSNCQ</sequence>
<evidence type="ECO:0000256" key="5">
    <source>
        <dbReference type="PROSITE-ProRule" id="PRU00302"/>
    </source>
</evidence>
<evidence type="ECO:0000256" key="4">
    <source>
        <dbReference type="ARBA" id="ARBA00023157"/>
    </source>
</evidence>
<dbReference type="PROSITE" id="PS50923">
    <property type="entry name" value="SUSHI"/>
    <property type="match status" value="2"/>
</dbReference>
<protein>
    <recommendedName>
        <fullName evidence="6">Sushi domain-containing protein</fullName>
    </recommendedName>
</protein>
<feature type="domain" description="Sushi" evidence="6">
    <location>
        <begin position="16"/>
        <end position="74"/>
    </location>
</feature>
<dbReference type="Proteomes" id="UP000261520">
    <property type="component" value="Unplaced"/>
</dbReference>
<dbReference type="SMART" id="SM00032">
    <property type="entry name" value="CCP"/>
    <property type="match status" value="2"/>
</dbReference>
<dbReference type="Pfam" id="PF00084">
    <property type="entry name" value="Sushi"/>
    <property type="match status" value="2"/>
</dbReference>
<dbReference type="Ensembl" id="ENSPMGT00000021179.1">
    <property type="protein sequence ID" value="ENSPMGP00000019873.1"/>
    <property type="gene ID" value="ENSPMGG00000016094.1"/>
</dbReference>
<keyword evidence="3" id="KW-0732">Signal</keyword>
<dbReference type="Gene3D" id="2.10.70.10">
    <property type="entry name" value="Complement Module, domain 1"/>
    <property type="match status" value="2"/>
</dbReference>
<organism evidence="7 8">
    <name type="scientific">Periophthalmus magnuspinnatus</name>
    <dbReference type="NCBI Taxonomy" id="409849"/>
    <lineage>
        <taxon>Eukaryota</taxon>
        <taxon>Metazoa</taxon>
        <taxon>Chordata</taxon>
        <taxon>Craniata</taxon>
        <taxon>Vertebrata</taxon>
        <taxon>Euteleostomi</taxon>
        <taxon>Actinopterygii</taxon>
        <taxon>Neopterygii</taxon>
        <taxon>Teleostei</taxon>
        <taxon>Neoteleostei</taxon>
        <taxon>Acanthomorphata</taxon>
        <taxon>Gobiaria</taxon>
        <taxon>Gobiiformes</taxon>
        <taxon>Gobioidei</taxon>
        <taxon>Gobiidae</taxon>
        <taxon>Oxudercinae</taxon>
        <taxon>Periophthalmus</taxon>
    </lineage>
</organism>
<name>A0A3B4ARV7_9GOBI</name>
<feature type="domain" description="Sushi" evidence="6">
    <location>
        <begin position="79"/>
        <end position="132"/>
    </location>
</feature>
<evidence type="ECO:0000256" key="2">
    <source>
        <dbReference type="ARBA" id="ARBA00022659"/>
    </source>
</evidence>
<reference evidence="7" key="1">
    <citation type="submission" date="2025-08" db="UniProtKB">
        <authorList>
            <consortium name="Ensembl"/>
        </authorList>
    </citation>
    <scope>IDENTIFICATION</scope>
</reference>
<evidence type="ECO:0000313" key="7">
    <source>
        <dbReference type="Ensembl" id="ENSPMGP00000019873.1"/>
    </source>
</evidence>
<dbReference type="PANTHER" id="PTHR45785:SF2">
    <property type="entry name" value="COMPLEMENT FACTOR H-RELATED"/>
    <property type="match status" value="1"/>
</dbReference>
<evidence type="ECO:0000256" key="3">
    <source>
        <dbReference type="ARBA" id="ARBA00022729"/>
    </source>
</evidence>
<comment type="caution">
    <text evidence="5">Lacks conserved residue(s) required for the propagation of feature annotation.</text>
</comment>
<evidence type="ECO:0000256" key="1">
    <source>
        <dbReference type="ARBA" id="ARBA00004328"/>
    </source>
</evidence>
<keyword evidence="4 5" id="KW-1015">Disulfide bond</keyword>